<dbReference type="InterPro" id="IPR037401">
    <property type="entry name" value="SnoaL-like"/>
</dbReference>
<name>A0A0K2ZES1_9XANT</name>
<protein>
    <recommendedName>
        <fullName evidence="1">SnoaL-like domain-containing protein</fullName>
    </recommendedName>
</protein>
<dbReference type="Pfam" id="PF12680">
    <property type="entry name" value="SnoaL_2"/>
    <property type="match status" value="1"/>
</dbReference>
<proteinExistence type="predicted"/>
<dbReference type="SUPFAM" id="SSF54427">
    <property type="entry name" value="NTF2-like"/>
    <property type="match status" value="1"/>
</dbReference>
<reference evidence="3" key="1">
    <citation type="submission" date="2015-07" db="EMBL/GenBank/DDBJ databases">
        <authorList>
            <person name="Wibberg D."/>
        </authorList>
    </citation>
    <scope>NUCLEOTIDE SEQUENCE [LARGE SCALE GENOMIC DNA]</scope>
</reference>
<dbReference type="EMBL" id="CXOI01000014">
    <property type="protein sequence ID" value="CTP84206.1"/>
    <property type="molecule type" value="Genomic_DNA"/>
</dbReference>
<evidence type="ECO:0000313" key="2">
    <source>
        <dbReference type="EMBL" id="CTP84206.1"/>
    </source>
</evidence>
<evidence type="ECO:0000313" key="3">
    <source>
        <dbReference type="Proteomes" id="UP000046187"/>
    </source>
</evidence>
<accession>A0A0K2ZES1</accession>
<dbReference type="InterPro" id="IPR032710">
    <property type="entry name" value="NTF2-like_dom_sf"/>
</dbReference>
<dbReference type="AlphaFoldDB" id="A0A0K2ZES1"/>
<dbReference type="RefSeq" id="WP_053834433.1">
    <property type="nucleotide sequence ID" value="NZ_CXOI01000014.1"/>
</dbReference>
<organism evidence="2 3">
    <name type="scientific">Xanthomonas graminis pv. arrhenatheri LMG 727</name>
    <dbReference type="NCBI Taxonomy" id="1195923"/>
    <lineage>
        <taxon>Bacteria</taxon>
        <taxon>Pseudomonadati</taxon>
        <taxon>Pseudomonadota</taxon>
        <taxon>Gammaproteobacteria</taxon>
        <taxon>Lysobacterales</taxon>
        <taxon>Lysobacteraceae</taxon>
        <taxon>Xanthomonas</taxon>
        <taxon>Xanthomonas translucens group</taxon>
        <taxon>Xanthomonas graminis</taxon>
    </lineage>
</organism>
<feature type="domain" description="SnoaL-like" evidence="1">
    <location>
        <begin position="21"/>
        <end position="111"/>
    </location>
</feature>
<keyword evidence="3" id="KW-1185">Reference proteome</keyword>
<sequence>MLNEHQLVKIYKEIQPHFVLTGDVDGYAGLFTDDAVWWPLGRPTRIGPQQIGKGFAEVVAGTRIVAVFDAVDLIVCGNFGRVALLGTETIAYDNGDPTQIAHSREVWEFRDVDGQAKISRMLWNSSVD</sequence>
<dbReference type="Proteomes" id="UP000046187">
    <property type="component" value="Unassembled WGS sequence"/>
</dbReference>
<evidence type="ECO:0000259" key="1">
    <source>
        <dbReference type="Pfam" id="PF12680"/>
    </source>
</evidence>
<dbReference type="Gene3D" id="3.10.450.50">
    <property type="match status" value="1"/>
</dbReference>
<gene>
    <name evidence="2" type="ORF">XTALMG727_0900</name>
</gene>